<proteinExistence type="predicted"/>
<dbReference type="Proteomes" id="UP001596227">
    <property type="component" value="Unassembled WGS sequence"/>
</dbReference>
<accession>A0ABW1UHM5</accession>
<organism evidence="1 2">
    <name type="scientific">Lactiplantibacillus daoliensis</name>
    <dbReference type="NCBI Taxonomy" id="2559916"/>
    <lineage>
        <taxon>Bacteria</taxon>
        <taxon>Bacillati</taxon>
        <taxon>Bacillota</taxon>
        <taxon>Bacilli</taxon>
        <taxon>Lactobacillales</taxon>
        <taxon>Lactobacillaceae</taxon>
        <taxon>Lactiplantibacillus</taxon>
    </lineage>
</organism>
<evidence type="ECO:0000313" key="2">
    <source>
        <dbReference type="Proteomes" id="UP001596227"/>
    </source>
</evidence>
<protein>
    <submittedName>
        <fullName evidence="1">Uncharacterized protein</fullName>
    </submittedName>
</protein>
<sequence>MAKDKKVMIDPDKFARAVVSGSNLKAEDDLRASKDGLKRYLQAYFLIEKFNKLESNQFKFTNSTNFEYLVKALDQIKMN</sequence>
<reference evidence="2" key="1">
    <citation type="journal article" date="2019" name="Int. J. Syst. Evol. Microbiol.">
        <title>The Global Catalogue of Microorganisms (GCM) 10K type strain sequencing project: providing services to taxonomists for standard genome sequencing and annotation.</title>
        <authorList>
            <consortium name="The Broad Institute Genomics Platform"/>
            <consortium name="The Broad Institute Genome Sequencing Center for Infectious Disease"/>
            <person name="Wu L."/>
            <person name="Ma J."/>
        </authorList>
    </citation>
    <scope>NUCLEOTIDE SEQUENCE [LARGE SCALE GENOMIC DNA]</scope>
    <source>
        <strain evidence="2">CCM 8934</strain>
    </source>
</reference>
<dbReference type="EMBL" id="JBHSSB010000016">
    <property type="protein sequence ID" value="MFC6295179.1"/>
    <property type="molecule type" value="Genomic_DNA"/>
</dbReference>
<comment type="caution">
    <text evidence="1">The sequence shown here is derived from an EMBL/GenBank/DDBJ whole genome shotgun (WGS) entry which is preliminary data.</text>
</comment>
<gene>
    <name evidence="1" type="ORF">ACFQH1_08185</name>
</gene>
<dbReference type="RefSeq" id="WP_137606911.1">
    <property type="nucleotide sequence ID" value="NZ_BJDH01000003.1"/>
</dbReference>
<name>A0ABW1UHM5_9LACO</name>
<keyword evidence="2" id="KW-1185">Reference proteome</keyword>
<evidence type="ECO:0000313" key="1">
    <source>
        <dbReference type="EMBL" id="MFC6295179.1"/>
    </source>
</evidence>